<proteinExistence type="predicted"/>
<feature type="region of interest" description="Disordered" evidence="1">
    <location>
        <begin position="386"/>
        <end position="416"/>
    </location>
</feature>
<gene>
    <name evidence="5" type="ORF">IAC58_01995</name>
</gene>
<feature type="domain" description="Starch-binding module 26" evidence="4">
    <location>
        <begin position="48"/>
        <end position="108"/>
    </location>
</feature>
<dbReference type="PANTHER" id="PTHR16861:SF4">
    <property type="entry name" value="SH3 DOMAIN PROTEIN (AFU_ORTHOLOGUE AFUA_1G13610)"/>
    <property type="match status" value="1"/>
</dbReference>
<keyword evidence="3" id="KW-0732">Signal</keyword>
<dbReference type="EMBL" id="JADIMY010000043">
    <property type="protein sequence ID" value="MBO8427316.1"/>
    <property type="molecule type" value="Genomic_DNA"/>
</dbReference>
<evidence type="ECO:0000256" key="2">
    <source>
        <dbReference type="SAM" id="Phobius"/>
    </source>
</evidence>
<name>A0A9D9DHJ8_9BACL</name>
<dbReference type="Proteomes" id="UP000823613">
    <property type="component" value="Unassembled WGS sequence"/>
</dbReference>
<evidence type="ECO:0000259" key="4">
    <source>
        <dbReference type="Pfam" id="PF16738"/>
    </source>
</evidence>
<dbReference type="PANTHER" id="PTHR16861">
    <property type="entry name" value="GLYCOPROTEIN 38"/>
    <property type="match status" value="1"/>
</dbReference>
<dbReference type="Gene3D" id="2.60.40.10">
    <property type="entry name" value="Immunoglobulins"/>
    <property type="match status" value="2"/>
</dbReference>
<dbReference type="InterPro" id="IPR031965">
    <property type="entry name" value="CBM26"/>
</dbReference>
<dbReference type="Pfam" id="PF16738">
    <property type="entry name" value="CBM26"/>
    <property type="match status" value="2"/>
</dbReference>
<accession>A0A9D9DHJ8</accession>
<keyword evidence="2" id="KW-1133">Transmembrane helix</keyword>
<comment type="caution">
    <text evidence="5">The sequence shown here is derived from an EMBL/GenBank/DDBJ whole genome shotgun (WGS) entry which is preliminary data.</text>
</comment>
<feature type="chain" id="PRO_5038781818" evidence="3">
    <location>
        <begin position="25"/>
        <end position="451"/>
    </location>
</feature>
<feature type="transmembrane region" description="Helical" evidence="2">
    <location>
        <begin position="422"/>
        <end position="444"/>
    </location>
</feature>
<keyword evidence="2" id="KW-0472">Membrane</keyword>
<feature type="signal peptide" evidence="3">
    <location>
        <begin position="1"/>
        <end position="24"/>
    </location>
</feature>
<organism evidence="5 6">
    <name type="scientific">Candidatus Onthovivens merdipullorum</name>
    <dbReference type="NCBI Taxonomy" id="2840889"/>
    <lineage>
        <taxon>Bacteria</taxon>
        <taxon>Bacillati</taxon>
        <taxon>Bacillota</taxon>
        <taxon>Bacilli</taxon>
        <taxon>Bacillales</taxon>
        <taxon>Candidatus Onthovivens</taxon>
    </lineage>
</organism>
<feature type="domain" description="Starch-binding module 26" evidence="4">
    <location>
        <begin position="287"/>
        <end position="343"/>
    </location>
</feature>
<evidence type="ECO:0000256" key="1">
    <source>
        <dbReference type="SAM" id="MobiDB-lite"/>
    </source>
</evidence>
<reference evidence="5" key="1">
    <citation type="submission" date="2020-10" db="EMBL/GenBank/DDBJ databases">
        <authorList>
            <person name="Gilroy R."/>
        </authorList>
    </citation>
    <scope>NUCLEOTIDE SEQUENCE</scope>
    <source>
        <strain evidence="5">11159</strain>
    </source>
</reference>
<dbReference type="AlphaFoldDB" id="A0A9D9DHJ8"/>
<sequence>MKKILLLSALLSTFALGLSHISHSENYSYSLEEPKVLKANEANDVYLVYFKAPETWTGEINVWAWKDGPGTNPFPELGWPGRAMNEDENNDGWYYIYLPNFVDKIIFNLTDAEGNVVHQTDGDGIDPDNKLVFEARNQWIDGIHEETKTAEDGTTSTIYLPNVPSYTQLTTGELPVYEEEAVIYARVPNDWNKAVATFKDSENVEDTYTLELSYNTTEKWYIDRAPAKYDTISINNGEVGGLKESVEVTVTSSPYYIQVTDDTNTEGKYNATVVYEKPVDASEVFTVHAKVPSDWTDVGLWAWKYEGGAAAVAGSWPGVQMTLDEDGEWYTYDQVSTIGDRVIINQNLFADGLQTVDIAVEPRECWIVLTELDADGKYEAEVYYEEPTLTPDNPDTPDTPDNPDVDNPSEETPSNGLNGGQIAGIVIGVIAAIALIGVIIYFVIKKQKSKK</sequence>
<dbReference type="CDD" id="cd12087">
    <property type="entry name" value="TM_EGFR-like"/>
    <property type="match status" value="1"/>
</dbReference>
<reference evidence="5" key="2">
    <citation type="journal article" date="2021" name="PeerJ">
        <title>Extensive microbial diversity within the chicken gut microbiome revealed by metagenomics and culture.</title>
        <authorList>
            <person name="Gilroy R."/>
            <person name="Ravi A."/>
            <person name="Getino M."/>
            <person name="Pursley I."/>
            <person name="Horton D.L."/>
            <person name="Alikhan N.F."/>
            <person name="Baker D."/>
            <person name="Gharbi K."/>
            <person name="Hall N."/>
            <person name="Watson M."/>
            <person name="Adriaenssens E.M."/>
            <person name="Foster-Nyarko E."/>
            <person name="Jarju S."/>
            <person name="Secka A."/>
            <person name="Antonio M."/>
            <person name="Oren A."/>
            <person name="Chaudhuri R.R."/>
            <person name="La Ragione R."/>
            <person name="Hildebrand F."/>
            <person name="Pallen M.J."/>
        </authorList>
    </citation>
    <scope>NUCLEOTIDE SEQUENCE</scope>
    <source>
        <strain evidence="5">11159</strain>
    </source>
</reference>
<dbReference type="InterPro" id="IPR013783">
    <property type="entry name" value="Ig-like_fold"/>
</dbReference>
<evidence type="ECO:0000313" key="5">
    <source>
        <dbReference type="EMBL" id="MBO8427316.1"/>
    </source>
</evidence>
<evidence type="ECO:0000313" key="6">
    <source>
        <dbReference type="Proteomes" id="UP000823613"/>
    </source>
</evidence>
<evidence type="ECO:0000256" key="3">
    <source>
        <dbReference type="SAM" id="SignalP"/>
    </source>
</evidence>
<keyword evidence="2" id="KW-0812">Transmembrane</keyword>
<protein>
    <submittedName>
        <fullName evidence="5">Starch-binding protein</fullName>
    </submittedName>
</protein>